<sequence>MATIQEYAPLRERVYIGYVGPSVSDHNESLLPSRPCTYKG</sequence>
<dbReference type="AlphaFoldDB" id="A0AA35X5M4"/>
<keyword evidence="2" id="KW-1185">Reference proteome</keyword>
<dbReference type="EMBL" id="CASHTH010003548">
    <property type="protein sequence ID" value="CAI8046253.1"/>
    <property type="molecule type" value="Genomic_DNA"/>
</dbReference>
<protein>
    <submittedName>
        <fullName evidence="1">Uncharacterized protein</fullName>
    </submittedName>
</protein>
<evidence type="ECO:0000313" key="1">
    <source>
        <dbReference type="EMBL" id="CAI8046253.1"/>
    </source>
</evidence>
<organism evidence="1 2">
    <name type="scientific">Geodia barretti</name>
    <name type="common">Barrett's horny sponge</name>
    <dbReference type="NCBI Taxonomy" id="519541"/>
    <lineage>
        <taxon>Eukaryota</taxon>
        <taxon>Metazoa</taxon>
        <taxon>Porifera</taxon>
        <taxon>Demospongiae</taxon>
        <taxon>Heteroscleromorpha</taxon>
        <taxon>Tetractinellida</taxon>
        <taxon>Astrophorina</taxon>
        <taxon>Geodiidae</taxon>
        <taxon>Geodia</taxon>
    </lineage>
</organism>
<accession>A0AA35X5M4</accession>
<gene>
    <name evidence="1" type="ORF">GBAR_LOCUS25560</name>
</gene>
<dbReference type="Proteomes" id="UP001174909">
    <property type="component" value="Unassembled WGS sequence"/>
</dbReference>
<proteinExistence type="predicted"/>
<name>A0AA35X5M4_GEOBA</name>
<reference evidence="1" key="1">
    <citation type="submission" date="2023-03" db="EMBL/GenBank/DDBJ databases">
        <authorList>
            <person name="Steffen K."/>
            <person name="Cardenas P."/>
        </authorList>
    </citation>
    <scope>NUCLEOTIDE SEQUENCE</scope>
</reference>
<evidence type="ECO:0000313" key="2">
    <source>
        <dbReference type="Proteomes" id="UP001174909"/>
    </source>
</evidence>
<comment type="caution">
    <text evidence="1">The sequence shown here is derived from an EMBL/GenBank/DDBJ whole genome shotgun (WGS) entry which is preliminary data.</text>
</comment>
<feature type="non-terminal residue" evidence="1">
    <location>
        <position position="40"/>
    </location>
</feature>